<dbReference type="Pfam" id="PF04297">
    <property type="entry name" value="UPF0122"/>
    <property type="match status" value="1"/>
</dbReference>
<dbReference type="HAMAP" id="MF_00245">
    <property type="entry name" value="UPF0122"/>
    <property type="match status" value="1"/>
</dbReference>
<dbReference type="Gene3D" id="1.10.10.10">
    <property type="entry name" value="Winged helix-like DNA-binding domain superfamily/Winged helix DNA-binding domain"/>
    <property type="match status" value="1"/>
</dbReference>
<reference evidence="5" key="1">
    <citation type="journal article" date="2021" name="PeerJ">
        <title>Extensive microbial diversity within the chicken gut microbiome revealed by metagenomics and culture.</title>
        <authorList>
            <person name="Gilroy R."/>
            <person name="Ravi A."/>
            <person name="Getino M."/>
            <person name="Pursley I."/>
            <person name="Horton D.L."/>
            <person name="Alikhan N.F."/>
            <person name="Baker D."/>
            <person name="Gharbi K."/>
            <person name="Hall N."/>
            <person name="Watson M."/>
            <person name="Adriaenssens E.M."/>
            <person name="Foster-Nyarko E."/>
            <person name="Jarju S."/>
            <person name="Secka A."/>
            <person name="Antonio M."/>
            <person name="Oren A."/>
            <person name="Chaudhuri R.R."/>
            <person name="La Ragione R."/>
            <person name="Hildebrand F."/>
            <person name="Pallen M.J."/>
        </authorList>
    </citation>
    <scope>NUCLEOTIDE SEQUENCE</scope>
    <source>
        <strain evidence="5">ChiGjej1B1-14440</strain>
    </source>
</reference>
<reference evidence="5" key="2">
    <citation type="submission" date="2021-04" db="EMBL/GenBank/DDBJ databases">
        <authorList>
            <person name="Gilroy R."/>
        </authorList>
    </citation>
    <scope>NUCLEOTIDE SEQUENCE</scope>
    <source>
        <strain evidence="5">ChiGjej1B1-14440</strain>
    </source>
</reference>
<keyword evidence="5" id="KW-0238">DNA-binding</keyword>
<evidence type="ECO:0000313" key="6">
    <source>
        <dbReference type="Proteomes" id="UP000886724"/>
    </source>
</evidence>
<comment type="caution">
    <text evidence="5">The sequence shown here is derived from an EMBL/GenBank/DDBJ whole genome shotgun (WGS) entry which is preliminary data.</text>
</comment>
<dbReference type="SUPFAM" id="SSF88659">
    <property type="entry name" value="Sigma3 and sigma4 domains of RNA polymerase sigma factors"/>
    <property type="match status" value="1"/>
</dbReference>
<evidence type="ECO:0000313" key="5">
    <source>
        <dbReference type="EMBL" id="HIX81675.1"/>
    </source>
</evidence>
<dbReference type="NCBIfam" id="NF045758">
    <property type="entry name" value="YlxM"/>
    <property type="match status" value="1"/>
</dbReference>
<dbReference type="PANTHER" id="PTHR40083">
    <property type="entry name" value="UPF0122 PROTEIN CBO2450/CLC_2298"/>
    <property type="match status" value="1"/>
</dbReference>
<dbReference type="InterPro" id="IPR036388">
    <property type="entry name" value="WH-like_DNA-bd_sf"/>
</dbReference>
<dbReference type="InterPro" id="IPR054831">
    <property type="entry name" value="UPF0122_fam_protein"/>
</dbReference>
<evidence type="ECO:0000256" key="4">
    <source>
        <dbReference type="SAM" id="Coils"/>
    </source>
</evidence>
<organism evidence="5 6">
    <name type="scientific">Candidatus Erysipelatoclostridium merdavium</name>
    <dbReference type="NCBI Taxonomy" id="2838566"/>
    <lineage>
        <taxon>Bacteria</taxon>
        <taxon>Bacillati</taxon>
        <taxon>Bacillota</taxon>
        <taxon>Erysipelotrichia</taxon>
        <taxon>Erysipelotrichales</taxon>
        <taxon>Erysipelotrichales incertae sedis</taxon>
    </lineage>
</organism>
<proteinExistence type="inferred from homology"/>
<evidence type="ECO:0000256" key="3">
    <source>
        <dbReference type="HAMAP-Rule" id="MF_00245"/>
    </source>
</evidence>
<dbReference type="AlphaFoldDB" id="A0A9D1XLX8"/>
<sequence>MESSLEKTQRVNLLIDCYGELLTQKQQLYLEYYYQDDYSLSEIAEILNVSRNAVYDNLKKAVHSLEKYEEKLQLMKKHQERLDLIQRIEDDIASEHKDVEEYLEMLRKI</sequence>
<evidence type="ECO:0000256" key="1">
    <source>
        <dbReference type="ARBA" id="ARBA00008720"/>
    </source>
</evidence>
<dbReference type="InterPro" id="IPR007394">
    <property type="entry name" value="UPF0122"/>
</dbReference>
<keyword evidence="4" id="KW-0175">Coiled coil</keyword>
<gene>
    <name evidence="5" type="ORF">H9980_06855</name>
</gene>
<protein>
    <recommendedName>
        <fullName evidence="3">UPF0122 protein H9980_06855</fullName>
    </recommendedName>
</protein>
<name>A0A9D1XLX8_9FIRM</name>
<dbReference type="PANTHER" id="PTHR40083:SF1">
    <property type="entry name" value="UPF0122 PROTEIN YLXM"/>
    <property type="match status" value="1"/>
</dbReference>
<dbReference type="EMBL" id="DXET01000147">
    <property type="protein sequence ID" value="HIX81675.1"/>
    <property type="molecule type" value="Genomic_DNA"/>
</dbReference>
<comment type="similarity">
    <text evidence="1 3">Belongs to the UPF0122 family.</text>
</comment>
<feature type="coiled-coil region" evidence="4">
    <location>
        <begin position="58"/>
        <end position="105"/>
    </location>
</feature>
<accession>A0A9D1XLX8</accession>
<comment type="function">
    <text evidence="2 3">Might take part in the signal recognition particle (SRP) pathway. This is inferred from the conservation of its genetic proximity to ftsY/ffh. May be a regulatory protein.</text>
</comment>
<dbReference type="InterPro" id="IPR013324">
    <property type="entry name" value="RNA_pol_sigma_r3/r4-like"/>
</dbReference>
<dbReference type="GO" id="GO:0003677">
    <property type="term" value="F:DNA binding"/>
    <property type="evidence" value="ECO:0007669"/>
    <property type="project" value="UniProtKB-KW"/>
</dbReference>
<dbReference type="Proteomes" id="UP000886724">
    <property type="component" value="Unassembled WGS sequence"/>
</dbReference>
<evidence type="ECO:0000256" key="2">
    <source>
        <dbReference type="ARBA" id="ARBA00024764"/>
    </source>
</evidence>